<evidence type="ECO:0000313" key="2">
    <source>
        <dbReference type="EMBL" id="MBB6060116.1"/>
    </source>
</evidence>
<dbReference type="Proteomes" id="UP000532746">
    <property type="component" value="Unassembled WGS sequence"/>
</dbReference>
<proteinExistence type="predicted"/>
<dbReference type="AlphaFoldDB" id="A0A7W9T2A2"/>
<keyword evidence="1" id="KW-0472">Membrane</keyword>
<accession>A0A7W9T2A2</accession>
<evidence type="ECO:0000313" key="3">
    <source>
        <dbReference type="Proteomes" id="UP000532746"/>
    </source>
</evidence>
<sequence>MPKRYWTGLLIGLIVLDTALTFWQNLQLPLDGDLVSIVFPAPWYQQVLQDPFGWAVVTKNAVYAGTNRFFAHAAMGLYWKQVPRVLQWFTTPINSLYVASALFSTVVQVLLVLALAFYVRRGGGGPRGSWGFWVAAALLVPLFQTEGFYEQMGVTNRAITYTFFYAFPLALLLALLWPFFRAAHARQPLRVHPLNGLLLVLLMVVIAFNGPIATAAVAVLLFGIGVYWAWHRGRAIISPTAPAGGQWLSGQALLLLGVLAGLSVYSLYVGRNNAENSHTHTLGQLYRLLPTGFSQELEKEWGLPLLLLLILVNGQLVRWLFPPSAERQWVLGSLRAVGLFAVLFLVLLPFGGYRDYRPYLIRGDSILPVLLALFYAYGVSTYFLLFQLRGRIRSGYAVLVGLFLLTFIYMDAVPKLPRNNDCERWALDQMARAPEPEVRIAPYCNVLSWGTIPDPNQSDLQAQLLHYWGVTDRPKKYYQR</sequence>
<reference evidence="2 3" key="1">
    <citation type="submission" date="2020-08" db="EMBL/GenBank/DDBJ databases">
        <title>Genomic Encyclopedia of Type Strains, Phase IV (KMG-IV): sequencing the most valuable type-strain genomes for metagenomic binning, comparative biology and taxonomic classification.</title>
        <authorList>
            <person name="Goeker M."/>
        </authorList>
    </citation>
    <scope>NUCLEOTIDE SEQUENCE [LARGE SCALE GENOMIC DNA]</scope>
    <source>
        <strain evidence="2 3">DSM 26718</strain>
    </source>
</reference>
<protein>
    <submittedName>
        <fullName evidence="2">Uncharacterized protein</fullName>
    </submittedName>
</protein>
<feature type="transmembrane region" description="Helical" evidence="1">
    <location>
        <begin position="250"/>
        <end position="268"/>
    </location>
</feature>
<feature type="transmembrane region" description="Helical" evidence="1">
    <location>
        <begin position="130"/>
        <end position="149"/>
    </location>
</feature>
<comment type="caution">
    <text evidence="2">The sequence shown here is derived from an EMBL/GenBank/DDBJ whole genome shotgun (WGS) entry which is preliminary data.</text>
</comment>
<feature type="transmembrane region" description="Helical" evidence="1">
    <location>
        <begin position="333"/>
        <end position="353"/>
    </location>
</feature>
<keyword evidence="1" id="KW-0812">Transmembrane</keyword>
<feature type="transmembrane region" description="Helical" evidence="1">
    <location>
        <begin position="161"/>
        <end position="180"/>
    </location>
</feature>
<name>A0A7W9T2A2_9BACT</name>
<feature type="transmembrane region" description="Helical" evidence="1">
    <location>
        <begin position="365"/>
        <end position="386"/>
    </location>
</feature>
<evidence type="ECO:0000256" key="1">
    <source>
        <dbReference type="SAM" id="Phobius"/>
    </source>
</evidence>
<feature type="transmembrane region" description="Helical" evidence="1">
    <location>
        <begin position="200"/>
        <end position="230"/>
    </location>
</feature>
<dbReference type="EMBL" id="JACHGG010000004">
    <property type="protein sequence ID" value="MBB6060116.1"/>
    <property type="molecule type" value="Genomic_DNA"/>
</dbReference>
<dbReference type="RefSeq" id="WP_183405162.1">
    <property type="nucleotide sequence ID" value="NZ_JACHGG010000004.1"/>
</dbReference>
<organism evidence="2 3">
    <name type="scientific">Hymenobacter luteus</name>
    <dbReference type="NCBI Taxonomy" id="1411122"/>
    <lineage>
        <taxon>Bacteria</taxon>
        <taxon>Pseudomonadati</taxon>
        <taxon>Bacteroidota</taxon>
        <taxon>Cytophagia</taxon>
        <taxon>Cytophagales</taxon>
        <taxon>Hymenobacteraceae</taxon>
        <taxon>Hymenobacter</taxon>
    </lineage>
</organism>
<keyword evidence="1" id="KW-1133">Transmembrane helix</keyword>
<gene>
    <name evidence="2" type="ORF">HNQ93_002982</name>
</gene>
<feature type="transmembrane region" description="Helical" evidence="1">
    <location>
        <begin position="301"/>
        <end position="321"/>
    </location>
</feature>
<feature type="transmembrane region" description="Helical" evidence="1">
    <location>
        <begin position="392"/>
        <end position="410"/>
    </location>
</feature>
<feature type="transmembrane region" description="Helical" evidence="1">
    <location>
        <begin position="96"/>
        <end position="118"/>
    </location>
</feature>
<keyword evidence="3" id="KW-1185">Reference proteome</keyword>